<dbReference type="InterPro" id="IPR027267">
    <property type="entry name" value="AH/BAR_dom_sf"/>
</dbReference>
<evidence type="ECO:0000256" key="3">
    <source>
        <dbReference type="SAM" id="MobiDB-lite"/>
    </source>
</evidence>
<feature type="domain" description="SH3" evidence="4">
    <location>
        <begin position="432"/>
        <end position="489"/>
    </location>
</feature>
<dbReference type="PROSITE" id="PS51021">
    <property type="entry name" value="BAR"/>
    <property type="match status" value="1"/>
</dbReference>
<evidence type="ECO:0000256" key="2">
    <source>
        <dbReference type="PROSITE-ProRule" id="PRU00192"/>
    </source>
</evidence>
<dbReference type="AlphaFoldDB" id="A0A0G2JBD3"/>
<dbReference type="SMART" id="SM00326">
    <property type="entry name" value="SH3"/>
    <property type="match status" value="1"/>
</dbReference>
<dbReference type="PANTHER" id="PTHR47174:SF2">
    <property type="entry name" value="SH3 DOMAIN SIGNALLING PROTEIN (AFU_ORTHOLOGUE AFUA_5G07670)"/>
    <property type="match status" value="1"/>
</dbReference>
<dbReference type="SUPFAM" id="SSF103657">
    <property type="entry name" value="BAR/IMD domain-like"/>
    <property type="match status" value="1"/>
</dbReference>
<dbReference type="PROSITE" id="PS50002">
    <property type="entry name" value="SH3"/>
    <property type="match status" value="1"/>
</dbReference>
<dbReference type="Gene3D" id="1.20.1270.60">
    <property type="entry name" value="Arfaptin homology (AH) domain/BAR domain"/>
    <property type="match status" value="1"/>
</dbReference>
<dbReference type="InterPro" id="IPR001452">
    <property type="entry name" value="SH3_domain"/>
</dbReference>
<dbReference type="GO" id="GO:0097320">
    <property type="term" value="P:plasma membrane tubulation"/>
    <property type="evidence" value="ECO:0007669"/>
    <property type="project" value="TreeGrafter"/>
</dbReference>
<reference evidence="7" key="1">
    <citation type="journal article" date="2015" name="PLoS Genet.">
        <title>The dynamic genome and transcriptome of the human fungal pathogen Blastomyces and close relative Emmonsia.</title>
        <authorList>
            <person name="Munoz J.F."/>
            <person name="Gauthier G.M."/>
            <person name="Desjardins C.A."/>
            <person name="Gallo J.E."/>
            <person name="Holder J."/>
            <person name="Sullivan T.D."/>
            <person name="Marty A.J."/>
            <person name="Carmen J.C."/>
            <person name="Chen Z."/>
            <person name="Ding L."/>
            <person name="Gujja S."/>
            <person name="Magrini V."/>
            <person name="Misas E."/>
            <person name="Mitreva M."/>
            <person name="Priest M."/>
            <person name="Saif S."/>
            <person name="Whiston E.A."/>
            <person name="Young S."/>
            <person name="Zeng Q."/>
            <person name="Goldman W.E."/>
            <person name="Mardis E.R."/>
            <person name="Taylor J.W."/>
            <person name="McEwen J.G."/>
            <person name="Clay O.K."/>
            <person name="Klein B.S."/>
            <person name="Cuomo C.A."/>
        </authorList>
    </citation>
    <scope>NUCLEOTIDE SEQUENCE [LARGE SCALE GENOMIC DNA]</scope>
    <source>
        <strain evidence="7">UAMH 3008</strain>
    </source>
</reference>
<keyword evidence="1 2" id="KW-0728">SH3 domain</keyword>
<gene>
    <name evidence="6" type="ORF">EMCG_07027</name>
</gene>
<evidence type="ECO:0000313" key="6">
    <source>
        <dbReference type="EMBL" id="KKZ67281.1"/>
    </source>
</evidence>
<dbReference type="SUPFAM" id="SSF50044">
    <property type="entry name" value="SH3-domain"/>
    <property type="match status" value="1"/>
</dbReference>
<dbReference type="FunFam" id="2.30.30.40:FF:000100">
    <property type="entry name" value="SH3 domain-containing YSC84-like protein 1"/>
    <property type="match status" value="1"/>
</dbReference>
<evidence type="ECO:0000259" key="5">
    <source>
        <dbReference type="PROSITE" id="PS51021"/>
    </source>
</evidence>
<feature type="compositionally biased region" description="Polar residues" evidence="3">
    <location>
        <begin position="329"/>
        <end position="342"/>
    </location>
</feature>
<dbReference type="GO" id="GO:0006897">
    <property type="term" value="P:endocytosis"/>
    <property type="evidence" value="ECO:0007669"/>
    <property type="project" value="InterPro"/>
</dbReference>
<evidence type="ECO:0008006" key="8">
    <source>
        <dbReference type="Google" id="ProtNLM"/>
    </source>
</evidence>
<dbReference type="CDD" id="cd07599">
    <property type="entry name" value="BAR_Rvs167p"/>
    <property type="match status" value="1"/>
</dbReference>
<dbReference type="GO" id="GO:0008289">
    <property type="term" value="F:lipid binding"/>
    <property type="evidence" value="ECO:0007669"/>
    <property type="project" value="TreeGrafter"/>
</dbReference>
<dbReference type="GO" id="GO:0051666">
    <property type="term" value="P:actin cortical patch localization"/>
    <property type="evidence" value="ECO:0007669"/>
    <property type="project" value="InterPro"/>
</dbReference>
<dbReference type="GO" id="GO:0030479">
    <property type="term" value="C:actin cortical patch"/>
    <property type="evidence" value="ECO:0007669"/>
    <property type="project" value="TreeGrafter"/>
</dbReference>
<dbReference type="PRINTS" id="PR00452">
    <property type="entry name" value="SH3DOMAIN"/>
</dbReference>
<evidence type="ECO:0000313" key="7">
    <source>
        <dbReference type="Proteomes" id="UP000034164"/>
    </source>
</evidence>
<dbReference type="Proteomes" id="UP000034164">
    <property type="component" value="Unassembled WGS sequence"/>
</dbReference>
<dbReference type="EMBL" id="LCZI01000293">
    <property type="protein sequence ID" value="KKZ67281.1"/>
    <property type="molecule type" value="Genomic_DNA"/>
</dbReference>
<dbReference type="Gene3D" id="2.30.30.40">
    <property type="entry name" value="SH3 Domains"/>
    <property type="match status" value="1"/>
</dbReference>
<evidence type="ECO:0000259" key="4">
    <source>
        <dbReference type="PROSITE" id="PS50002"/>
    </source>
</evidence>
<dbReference type="GO" id="GO:1990528">
    <property type="term" value="C:Rvs161p-Rvs167p complex"/>
    <property type="evidence" value="ECO:0007669"/>
    <property type="project" value="TreeGrafter"/>
</dbReference>
<dbReference type="Pfam" id="PF00018">
    <property type="entry name" value="SH3_1"/>
    <property type="match status" value="1"/>
</dbReference>
<evidence type="ECO:0000256" key="1">
    <source>
        <dbReference type="ARBA" id="ARBA00022443"/>
    </source>
</evidence>
<dbReference type="PANTHER" id="PTHR47174">
    <property type="entry name" value="BRIDGING INTEGRATOR 3"/>
    <property type="match status" value="1"/>
</dbReference>
<dbReference type="OrthoDB" id="10255128at2759"/>
<organism evidence="6 7">
    <name type="scientific">[Emmonsia] crescens</name>
    <dbReference type="NCBI Taxonomy" id="73230"/>
    <lineage>
        <taxon>Eukaryota</taxon>
        <taxon>Fungi</taxon>
        <taxon>Dikarya</taxon>
        <taxon>Ascomycota</taxon>
        <taxon>Pezizomycotina</taxon>
        <taxon>Eurotiomycetes</taxon>
        <taxon>Eurotiomycetidae</taxon>
        <taxon>Onygenales</taxon>
        <taxon>Ajellomycetaceae</taxon>
        <taxon>Emergomyces</taxon>
    </lineage>
</organism>
<sequence length="489" mass="54477">MNSVHRQFGKFMKRSADDSQVSVLLKDFDDADKLLARVIDSSKAWRDAWTSILTYQSRLVQEFESLYNPIVGSSEPSTPRPPAETPEATLARTVRLHEAYEELRTELLTEISSVEERMIKPAMEAKDYLQPFKKIIKKRDDKKLDFERYQNRVDTSRKKTKRSDRDNSALVKAELDLSRAKDEYNAADDHLRTHLPPLITATFSILPHLLAAQIDIQNTLLALYYTTLHNYCEQENFPSPPPAMDQVIQTWERDISPAQREVEAISCLAHRKTSRQPRTSDEHRNGSFPNGLGTRRTSSNQSTMRKPSVSPIRNLRAPSPVLESKPRLNGSTNGHSQSNNHIIPSATKPRYSPDIPPDYSSTPAAACITPTGYAPAGPRMDYFSRERQQSSSGGHSYVGAGAGAGTSLGMTHIAAAAAKKKPPPPPPRAASSHAVFVTALYDFPGQGAGDLAFREGDRIRVLKKTDSTDDWWEGELKGARGSFPANYCE</sequence>
<accession>A0A0G2JBD3</accession>
<dbReference type="GO" id="GO:0043332">
    <property type="term" value="C:mating projection tip"/>
    <property type="evidence" value="ECO:0007669"/>
    <property type="project" value="TreeGrafter"/>
</dbReference>
<dbReference type="InterPro" id="IPR036028">
    <property type="entry name" value="SH3-like_dom_sf"/>
</dbReference>
<proteinExistence type="predicted"/>
<comment type="caution">
    <text evidence="6">The sequence shown here is derived from an EMBL/GenBank/DDBJ whole genome shotgun (WGS) entry which is preliminary data.</text>
</comment>
<feature type="compositionally biased region" description="Polar residues" evidence="3">
    <location>
        <begin position="295"/>
        <end position="305"/>
    </location>
</feature>
<feature type="domain" description="BAR" evidence="5">
    <location>
        <begin position="6"/>
        <end position="241"/>
    </location>
</feature>
<dbReference type="GO" id="GO:0031097">
    <property type="term" value="C:medial cortex"/>
    <property type="evidence" value="ECO:0007669"/>
    <property type="project" value="TreeGrafter"/>
</dbReference>
<protein>
    <recommendedName>
        <fullName evidence="8">SH3 domain-containing protein</fullName>
    </recommendedName>
</protein>
<dbReference type="InterPro" id="IPR004148">
    <property type="entry name" value="BAR_dom"/>
</dbReference>
<feature type="region of interest" description="Disordered" evidence="3">
    <location>
        <begin position="269"/>
        <end position="363"/>
    </location>
</feature>
<dbReference type="Pfam" id="PF03114">
    <property type="entry name" value="BAR"/>
    <property type="match status" value="1"/>
</dbReference>
<name>A0A0G2JBD3_9EURO</name>
<dbReference type="VEuPathDB" id="FungiDB:EMCG_07027"/>
<dbReference type="InterPro" id="IPR046982">
    <property type="entry name" value="BIN3/RVS161-like"/>
</dbReference>